<protein>
    <recommendedName>
        <fullName evidence="2">C-type lectin domain-containing protein</fullName>
    </recommendedName>
</protein>
<dbReference type="Gene3D" id="3.10.100.10">
    <property type="entry name" value="Mannose-Binding Protein A, subunit A"/>
    <property type="match status" value="1"/>
</dbReference>
<feature type="compositionally biased region" description="Basic and acidic residues" evidence="1">
    <location>
        <begin position="94"/>
        <end position="103"/>
    </location>
</feature>
<accession>E4Y2E4</accession>
<dbReference type="InterPro" id="IPR016186">
    <property type="entry name" value="C-type_lectin-like/link_sf"/>
</dbReference>
<dbReference type="InterPro" id="IPR016187">
    <property type="entry name" value="CTDL_fold"/>
</dbReference>
<feature type="domain" description="C-type lectin" evidence="2">
    <location>
        <begin position="1"/>
        <end position="67"/>
    </location>
</feature>
<evidence type="ECO:0000313" key="3">
    <source>
        <dbReference type="EMBL" id="CBY16038.1"/>
    </source>
</evidence>
<dbReference type="Pfam" id="PF00059">
    <property type="entry name" value="Lectin_C"/>
    <property type="match status" value="1"/>
</dbReference>
<sequence>MKIEEDIWLGIEKTNGVWTDPNGSEQVYKKWLHGEPTTTDSCARLRFENSWLMNSTPCSEKLKFFCKRTDEFFENQDRIEEERLAKNSQPDLEAQLKDDDGRNGKAPSLGRARPSNIRIGIPFGGYG</sequence>
<name>E4Y2E4_OIKDI</name>
<reference evidence="3 4" key="1">
    <citation type="journal article" date="2010" name="Science">
        <title>Plasticity of animal genome architecture unmasked by rapid evolution of a pelagic tunicate.</title>
        <authorList>
            <person name="Denoeud F."/>
            <person name="Henriet S."/>
            <person name="Mungpakdee S."/>
            <person name="Aury J.M."/>
            <person name="Da Silva C."/>
            <person name="Brinkmann H."/>
            <person name="Mikhaleva J."/>
            <person name="Olsen L.C."/>
            <person name="Jubin C."/>
            <person name="Canestro C."/>
            <person name="Bouquet J.M."/>
            <person name="Danks G."/>
            <person name="Poulain J."/>
            <person name="Campsteijn C."/>
            <person name="Adamski M."/>
            <person name="Cross I."/>
            <person name="Yadetie F."/>
            <person name="Muffato M."/>
            <person name="Louis A."/>
            <person name="Butcher S."/>
            <person name="Tsagkogeorga G."/>
            <person name="Konrad A."/>
            <person name="Singh S."/>
            <person name="Jensen M.F."/>
            <person name="Cong E.H."/>
            <person name="Eikeseth-Otteraa H."/>
            <person name="Noel B."/>
            <person name="Anthouard V."/>
            <person name="Porcel B.M."/>
            <person name="Kachouri-Lafond R."/>
            <person name="Nishino A."/>
            <person name="Ugolini M."/>
            <person name="Chourrout P."/>
            <person name="Nishida H."/>
            <person name="Aasland R."/>
            <person name="Huzurbazar S."/>
            <person name="Westhof E."/>
            <person name="Delsuc F."/>
            <person name="Lehrach H."/>
            <person name="Reinhardt R."/>
            <person name="Weissenbach J."/>
            <person name="Roy S.W."/>
            <person name="Artiguenave F."/>
            <person name="Postlethwait J.H."/>
            <person name="Manak J.R."/>
            <person name="Thompson E.M."/>
            <person name="Jaillon O."/>
            <person name="Du Pasquier L."/>
            <person name="Boudinot P."/>
            <person name="Liberles D.A."/>
            <person name="Volff J.N."/>
            <person name="Philippe H."/>
            <person name="Lenhard B."/>
            <person name="Roest Crollius H."/>
            <person name="Wincker P."/>
            <person name="Chourrout D."/>
        </authorList>
    </citation>
    <scope>NUCLEOTIDE SEQUENCE [LARGE SCALE GENOMIC DNA]</scope>
</reference>
<dbReference type="OrthoDB" id="6356110at2759"/>
<evidence type="ECO:0000259" key="2">
    <source>
        <dbReference type="PROSITE" id="PS50041"/>
    </source>
</evidence>
<dbReference type="PROSITE" id="PS50041">
    <property type="entry name" value="C_TYPE_LECTIN_2"/>
    <property type="match status" value="1"/>
</dbReference>
<dbReference type="AlphaFoldDB" id="E4Y2E4"/>
<keyword evidence="4" id="KW-1185">Reference proteome</keyword>
<dbReference type="Proteomes" id="UP000001307">
    <property type="component" value="Unassembled WGS sequence"/>
</dbReference>
<feature type="region of interest" description="Disordered" evidence="1">
    <location>
        <begin position="81"/>
        <end position="127"/>
    </location>
</feature>
<evidence type="ECO:0000313" key="4">
    <source>
        <dbReference type="Proteomes" id="UP000001307"/>
    </source>
</evidence>
<gene>
    <name evidence="3" type="ORF">GSOID_T00016338001</name>
</gene>
<dbReference type="InterPro" id="IPR001304">
    <property type="entry name" value="C-type_lectin-like"/>
</dbReference>
<dbReference type="CDD" id="cd00037">
    <property type="entry name" value="CLECT"/>
    <property type="match status" value="1"/>
</dbReference>
<organism evidence="3 4">
    <name type="scientific">Oikopleura dioica</name>
    <name type="common">Tunicate</name>
    <dbReference type="NCBI Taxonomy" id="34765"/>
    <lineage>
        <taxon>Eukaryota</taxon>
        <taxon>Metazoa</taxon>
        <taxon>Chordata</taxon>
        <taxon>Tunicata</taxon>
        <taxon>Appendicularia</taxon>
        <taxon>Copelata</taxon>
        <taxon>Oikopleuridae</taxon>
        <taxon>Oikopleura</taxon>
    </lineage>
</organism>
<dbReference type="EMBL" id="FN653822">
    <property type="protein sequence ID" value="CBY16038.1"/>
    <property type="molecule type" value="Genomic_DNA"/>
</dbReference>
<evidence type="ECO:0000256" key="1">
    <source>
        <dbReference type="SAM" id="MobiDB-lite"/>
    </source>
</evidence>
<dbReference type="InParanoid" id="E4Y2E4"/>
<dbReference type="SUPFAM" id="SSF56436">
    <property type="entry name" value="C-type lectin-like"/>
    <property type="match status" value="1"/>
</dbReference>
<proteinExistence type="predicted"/>